<feature type="compositionally biased region" description="Polar residues" evidence="2">
    <location>
        <begin position="182"/>
        <end position="196"/>
    </location>
</feature>
<organism evidence="3 4">
    <name type="scientific">Sphenostylis stenocarpa</name>
    <dbReference type="NCBI Taxonomy" id="92480"/>
    <lineage>
        <taxon>Eukaryota</taxon>
        <taxon>Viridiplantae</taxon>
        <taxon>Streptophyta</taxon>
        <taxon>Embryophyta</taxon>
        <taxon>Tracheophyta</taxon>
        <taxon>Spermatophyta</taxon>
        <taxon>Magnoliopsida</taxon>
        <taxon>eudicotyledons</taxon>
        <taxon>Gunneridae</taxon>
        <taxon>Pentapetalae</taxon>
        <taxon>rosids</taxon>
        <taxon>fabids</taxon>
        <taxon>Fabales</taxon>
        <taxon>Fabaceae</taxon>
        <taxon>Papilionoideae</taxon>
        <taxon>50 kb inversion clade</taxon>
        <taxon>NPAAA clade</taxon>
        <taxon>indigoferoid/millettioid clade</taxon>
        <taxon>Phaseoleae</taxon>
        <taxon>Sphenostylis</taxon>
    </lineage>
</organism>
<feature type="region of interest" description="Disordered" evidence="2">
    <location>
        <begin position="803"/>
        <end position="825"/>
    </location>
</feature>
<feature type="compositionally biased region" description="Basic and acidic residues" evidence="2">
    <location>
        <begin position="146"/>
        <end position="159"/>
    </location>
</feature>
<dbReference type="Proteomes" id="UP001189624">
    <property type="component" value="Chromosome 1"/>
</dbReference>
<keyword evidence="1" id="KW-0175">Coiled coil</keyword>
<feature type="compositionally biased region" description="Low complexity" evidence="2">
    <location>
        <begin position="197"/>
        <end position="219"/>
    </location>
</feature>
<evidence type="ECO:0008006" key="5">
    <source>
        <dbReference type="Google" id="ProtNLM"/>
    </source>
</evidence>
<name>A0AA86RY75_9FABA</name>
<evidence type="ECO:0000256" key="1">
    <source>
        <dbReference type="SAM" id="Coils"/>
    </source>
</evidence>
<keyword evidence="4" id="KW-1185">Reference proteome</keyword>
<gene>
    <name evidence="3" type="ORF">AYBTSS11_LOCUS3422</name>
</gene>
<feature type="region of interest" description="Disordered" evidence="2">
    <location>
        <begin position="96"/>
        <end position="276"/>
    </location>
</feature>
<feature type="compositionally biased region" description="Polar residues" evidence="2">
    <location>
        <begin position="52"/>
        <end position="69"/>
    </location>
</feature>
<feature type="compositionally biased region" description="Polar residues" evidence="2">
    <location>
        <begin position="134"/>
        <end position="143"/>
    </location>
</feature>
<sequence>MKEIEKRKASRNSQTKGSRKTERRENKLHQDNSSKTLNEKGIESKTPHDSRPTANNIISDSNAASENSETFENVVIHYVDDVNRSEEEALAEMKVNEMVANENKSEVADDHSTDLEKEQKEGNEEVSDAETVKDSVSSQGDSFTNEDERTEKTSKDPKSKVKVNPSENNRGSKERSDRKTNKLQSKLSYSNQKKPMNSNKGSSKASNKNTSSTNSKTVKVPLNVSSESSEGVDEKPVQEIKELDIVDGSSNGAQSIGSEDESHESVNAEENGEHEDEAAAELKIEEMELRIEKLEEELREVAALEVSLYSIVPEHGSSAHKVHTPARRLSRLYIHACKHWTQTRRATIAKNTVSGLILVAKSCGNDVSRYVCFIIILSFTDLNMGNKYFLGLCFRLTFWLSNTIVLREIISQAFGNSCQASPLKRLAESNGAGKRNDGKYMALKWKGSSNGKPGNGFMPLVEDWQETGTFTFALERVESWIFSRIVESVWWQALTPYMQTPVGDSSNKSNGKLLGPALGDHSQGNFSINLWRNAFQDAFQRLCPVRAGGHECGCLPILARMVMEQCIARLDIAMFNAILRESALEIPTDPISDPIVDSKVLPIPAGDLSFGSGAQLKNSVGNWSRWLTDMFGMDVEDFLQEEQENSENDEKQGVDGEPKSFVLLNDLSDLLMLPKDMLIDRKIRQEVCPSISLSLVIRVLCNFTPDEFCPDPVPGTVLEALNAETIIERRLSAEPVRSFPYVAAPVVYMPPSSANVAEKVAEAGGKCHLARNVSAVQRRGYTSDEELEELDSPLTSIIDKLPSSPTVTHSGKGNHHNEQGGHPTTNARYQLLREVWSM</sequence>
<evidence type="ECO:0000313" key="4">
    <source>
        <dbReference type="Proteomes" id="UP001189624"/>
    </source>
</evidence>
<dbReference type="InterPro" id="IPR021827">
    <property type="entry name" value="Nup186/Nup192/Nup205"/>
</dbReference>
<proteinExistence type="predicted"/>
<dbReference type="EMBL" id="OY731398">
    <property type="protein sequence ID" value="CAJ1910316.1"/>
    <property type="molecule type" value="Genomic_DNA"/>
</dbReference>
<feature type="compositionally biased region" description="Polar residues" evidence="2">
    <location>
        <begin position="248"/>
        <end position="257"/>
    </location>
</feature>
<reference evidence="3" key="1">
    <citation type="submission" date="2023-10" db="EMBL/GenBank/DDBJ databases">
        <authorList>
            <person name="Domelevo Entfellner J.-B."/>
        </authorList>
    </citation>
    <scope>NUCLEOTIDE SEQUENCE</scope>
</reference>
<accession>A0AA86RY75</accession>
<feature type="compositionally biased region" description="Basic and acidic residues" evidence="2">
    <location>
        <begin position="170"/>
        <end position="180"/>
    </location>
</feature>
<dbReference type="Gramene" id="rna-AYBTSS11_LOCUS3422">
    <property type="protein sequence ID" value="CAJ1910316.1"/>
    <property type="gene ID" value="gene-AYBTSS11_LOCUS3422"/>
</dbReference>
<protein>
    <recommendedName>
        <fullName evidence="5">Dilute domain-containing protein</fullName>
    </recommendedName>
</protein>
<feature type="compositionally biased region" description="Basic and acidic residues" evidence="2">
    <location>
        <begin position="19"/>
        <end position="51"/>
    </location>
</feature>
<feature type="region of interest" description="Disordered" evidence="2">
    <location>
        <begin position="1"/>
        <end position="69"/>
    </location>
</feature>
<evidence type="ECO:0000313" key="3">
    <source>
        <dbReference type="EMBL" id="CAJ1910316.1"/>
    </source>
</evidence>
<dbReference type="AlphaFoldDB" id="A0AA86RY75"/>
<feature type="coiled-coil region" evidence="1">
    <location>
        <begin position="277"/>
        <end position="304"/>
    </location>
</feature>
<feature type="compositionally biased region" description="Basic and acidic residues" evidence="2">
    <location>
        <begin position="103"/>
        <end position="123"/>
    </location>
</feature>
<feature type="compositionally biased region" description="Basic and acidic residues" evidence="2">
    <location>
        <begin position="232"/>
        <end position="244"/>
    </location>
</feature>
<evidence type="ECO:0000256" key="2">
    <source>
        <dbReference type="SAM" id="MobiDB-lite"/>
    </source>
</evidence>
<dbReference type="PANTHER" id="PTHR31344:SF11">
    <property type="entry name" value="NUCLEOLAR PROTEIN GAR2-LIKE PROTEIN"/>
    <property type="match status" value="1"/>
</dbReference>
<dbReference type="GO" id="GO:0005643">
    <property type="term" value="C:nuclear pore"/>
    <property type="evidence" value="ECO:0007669"/>
    <property type="project" value="InterPro"/>
</dbReference>
<dbReference type="PANTHER" id="PTHR31344">
    <property type="entry name" value="NUCLEAR PORE COMPLEX PROTEIN NUP205"/>
    <property type="match status" value="1"/>
</dbReference>